<dbReference type="InterPro" id="IPR052706">
    <property type="entry name" value="Membrane-Transporter-like"/>
</dbReference>
<keyword evidence="3 5" id="KW-1133">Transmembrane helix</keyword>
<reference evidence="7" key="1">
    <citation type="submission" date="2023-03" db="EMBL/GenBank/DDBJ databases">
        <title>Massive genome expansion in bonnet fungi (Mycena s.s.) driven by repeated elements and novel gene families across ecological guilds.</title>
        <authorList>
            <consortium name="Lawrence Berkeley National Laboratory"/>
            <person name="Harder C.B."/>
            <person name="Miyauchi S."/>
            <person name="Viragh M."/>
            <person name="Kuo A."/>
            <person name="Thoen E."/>
            <person name="Andreopoulos B."/>
            <person name="Lu D."/>
            <person name="Skrede I."/>
            <person name="Drula E."/>
            <person name="Henrissat B."/>
            <person name="Morin E."/>
            <person name="Kohler A."/>
            <person name="Barry K."/>
            <person name="LaButti K."/>
            <person name="Morin E."/>
            <person name="Salamov A."/>
            <person name="Lipzen A."/>
            <person name="Mereny Z."/>
            <person name="Hegedus B."/>
            <person name="Baldrian P."/>
            <person name="Stursova M."/>
            <person name="Weitz H."/>
            <person name="Taylor A."/>
            <person name="Grigoriev I.V."/>
            <person name="Nagy L.G."/>
            <person name="Martin F."/>
            <person name="Kauserud H."/>
        </authorList>
    </citation>
    <scope>NUCLEOTIDE SEQUENCE</scope>
    <source>
        <strain evidence="7">CBHHK182m</strain>
    </source>
</reference>
<dbReference type="InterPro" id="IPR011547">
    <property type="entry name" value="SLC26A/SulP_dom"/>
</dbReference>
<dbReference type="PROSITE" id="PS50801">
    <property type="entry name" value="STAS"/>
    <property type="match status" value="1"/>
</dbReference>
<dbReference type="InterPro" id="IPR036513">
    <property type="entry name" value="STAS_dom_sf"/>
</dbReference>
<comment type="subcellular location">
    <subcellularLocation>
        <location evidence="1">Membrane</location>
        <topology evidence="1">Multi-pass membrane protein</topology>
    </subcellularLocation>
</comment>
<feature type="transmembrane region" description="Helical" evidence="5">
    <location>
        <begin position="205"/>
        <end position="225"/>
    </location>
</feature>
<evidence type="ECO:0000256" key="1">
    <source>
        <dbReference type="ARBA" id="ARBA00004141"/>
    </source>
</evidence>
<sequence length="559" mass="60335">MTVGGSRFPGALGAMLMEILPFLRGVASDIGGALGDDHPGLIPTVMAAYVLTSFLTGFAFIVLGLLRLGTVVRLPFPPSTAPLTLGNVATTLFAKEHLGLLAASFFPAFNLSVSLRSKFLEAWTRGAVKSAYYIPVYLLSVPALFWIVVGSLHIPHEHLVAAGWLFTINTESKSSTGLVSSWNYWTLFDFRLVEWRALNNAIQNIVLLVVIGVLNLPIFVPSLAFSLDVAYNMNHELLGQGIANLFAGVVGTVPNILQFSYSVYFTRAKGGRFELWLVILLTGGLFLSASSLLPYIPTILASALVLFLGIELFLGAIWETSASLAPLEWAVVIGTLAACTFLGFAEGFGIGIGAATVVYLMYGVIDSPARAEPLGEWSDGHDMEISTKTPAFTPRQYSRAQTPEIIASTDGQMSVDTRTAEGSQLLEHVNARIVALSGYIFFASVPSMENKLLASKVPGELVILDVTGAHRIETTAAGCLTRCVRELELKNSRIIVCGLARNSGLHADLVRGEVPLTFDAYGEVDEKQILAFGTRRACLLWCQHQRNKGMPLDHQPSGE</sequence>
<dbReference type="Pfam" id="PF00916">
    <property type="entry name" value="Sulfate_transp"/>
    <property type="match status" value="1"/>
</dbReference>
<proteinExistence type="predicted"/>
<comment type="caution">
    <text evidence="7">The sequence shown here is derived from an EMBL/GenBank/DDBJ whole genome shotgun (WGS) entry which is preliminary data.</text>
</comment>
<evidence type="ECO:0000256" key="2">
    <source>
        <dbReference type="ARBA" id="ARBA00022692"/>
    </source>
</evidence>
<dbReference type="AlphaFoldDB" id="A0AAD7IJG2"/>
<dbReference type="PANTHER" id="PTHR43310:SF4">
    <property type="entry name" value="AFR304WP"/>
    <property type="match status" value="1"/>
</dbReference>
<evidence type="ECO:0000256" key="4">
    <source>
        <dbReference type="ARBA" id="ARBA00023136"/>
    </source>
</evidence>
<feature type="transmembrane region" description="Helical" evidence="5">
    <location>
        <begin position="132"/>
        <end position="154"/>
    </location>
</feature>
<evidence type="ECO:0000256" key="3">
    <source>
        <dbReference type="ARBA" id="ARBA00022989"/>
    </source>
</evidence>
<evidence type="ECO:0000256" key="5">
    <source>
        <dbReference type="SAM" id="Phobius"/>
    </source>
</evidence>
<dbReference type="Proteomes" id="UP001215598">
    <property type="component" value="Unassembled WGS sequence"/>
</dbReference>
<feature type="transmembrane region" description="Helical" evidence="5">
    <location>
        <begin position="299"/>
        <end position="317"/>
    </location>
</feature>
<keyword evidence="2 5" id="KW-0812">Transmembrane</keyword>
<feature type="transmembrane region" description="Helical" evidence="5">
    <location>
        <begin position="273"/>
        <end position="293"/>
    </location>
</feature>
<dbReference type="Gene3D" id="3.30.750.24">
    <property type="entry name" value="STAS domain"/>
    <property type="match status" value="1"/>
</dbReference>
<dbReference type="PANTHER" id="PTHR43310">
    <property type="entry name" value="SULFATE TRANSPORTER YBAR-RELATED"/>
    <property type="match status" value="1"/>
</dbReference>
<name>A0AAD7IJG2_9AGAR</name>
<feature type="transmembrane region" description="Helical" evidence="5">
    <location>
        <begin position="237"/>
        <end position="261"/>
    </location>
</feature>
<evidence type="ECO:0000259" key="6">
    <source>
        <dbReference type="PROSITE" id="PS50801"/>
    </source>
</evidence>
<dbReference type="InterPro" id="IPR002645">
    <property type="entry name" value="STAS_dom"/>
</dbReference>
<feature type="transmembrane region" description="Helical" evidence="5">
    <location>
        <begin position="46"/>
        <end position="66"/>
    </location>
</feature>
<evidence type="ECO:0000313" key="8">
    <source>
        <dbReference type="Proteomes" id="UP001215598"/>
    </source>
</evidence>
<dbReference type="SUPFAM" id="SSF52091">
    <property type="entry name" value="SpoIIaa-like"/>
    <property type="match status" value="1"/>
</dbReference>
<organism evidence="7 8">
    <name type="scientific">Mycena metata</name>
    <dbReference type="NCBI Taxonomy" id="1033252"/>
    <lineage>
        <taxon>Eukaryota</taxon>
        <taxon>Fungi</taxon>
        <taxon>Dikarya</taxon>
        <taxon>Basidiomycota</taxon>
        <taxon>Agaricomycotina</taxon>
        <taxon>Agaricomycetes</taxon>
        <taxon>Agaricomycetidae</taxon>
        <taxon>Agaricales</taxon>
        <taxon>Marasmiineae</taxon>
        <taxon>Mycenaceae</taxon>
        <taxon>Mycena</taxon>
    </lineage>
</organism>
<protein>
    <recommendedName>
        <fullName evidence="6">STAS domain-containing protein</fullName>
    </recommendedName>
</protein>
<feature type="domain" description="STAS" evidence="6">
    <location>
        <begin position="433"/>
        <end position="499"/>
    </location>
</feature>
<accession>A0AAD7IJG2</accession>
<dbReference type="EMBL" id="JARKIB010000090">
    <property type="protein sequence ID" value="KAJ7743611.1"/>
    <property type="molecule type" value="Genomic_DNA"/>
</dbReference>
<keyword evidence="8" id="KW-1185">Reference proteome</keyword>
<dbReference type="GO" id="GO:0016020">
    <property type="term" value="C:membrane"/>
    <property type="evidence" value="ECO:0007669"/>
    <property type="project" value="UniProtKB-SubCell"/>
</dbReference>
<feature type="transmembrane region" description="Helical" evidence="5">
    <location>
        <begin position="329"/>
        <end position="362"/>
    </location>
</feature>
<evidence type="ECO:0000313" key="7">
    <source>
        <dbReference type="EMBL" id="KAJ7743611.1"/>
    </source>
</evidence>
<gene>
    <name evidence="7" type="ORF">B0H16DRAFT_1322642</name>
</gene>
<keyword evidence="4 5" id="KW-0472">Membrane</keyword>
<dbReference type="Pfam" id="PF01740">
    <property type="entry name" value="STAS"/>
    <property type="match status" value="1"/>
</dbReference>